<accession>A0AAD8ZZN6</accession>
<comment type="caution">
    <text evidence="1">The sequence shown here is derived from an EMBL/GenBank/DDBJ whole genome shotgun (WGS) entry which is preliminary data.</text>
</comment>
<proteinExistence type="predicted"/>
<dbReference type="Proteomes" id="UP001243330">
    <property type="component" value="Unassembled WGS sequence"/>
</dbReference>
<dbReference type="AlphaFoldDB" id="A0AAD8ZZN6"/>
<sequence length="308" mass="34473">MENTFAESQDPCVATVTCAGALQSTLEVINPTTIGTQTWWTAVALTRNYLNQYPVQVPRDTPFRGELVAALRERSLCAVEEDESPFAFAVRSKGNHYEISDKSSNETVDVPAMAHVRATADQVCDVIQHLAKFTMVKDFANDTPRNSFQKSFNISLVGPSGGTFYSGSSMQVDHRDLVTLIAENTGDRELYIYIFDLGPEWQVENIFQANHDVVPQPQKDQTSRGTARKTWKLRMEVPTEMTDKGQLHCNDAIVVFVTAQLASFDLLELPKLNKPATRIATDGTRRGGDRLLSEEWACFYFSIITHVR</sequence>
<dbReference type="EMBL" id="JAQOWY010000780">
    <property type="protein sequence ID" value="KAK1838701.1"/>
    <property type="molecule type" value="Genomic_DNA"/>
</dbReference>
<protein>
    <submittedName>
        <fullName evidence="1">Caspase domain-containing protein</fullName>
    </submittedName>
</protein>
<reference evidence="1" key="1">
    <citation type="submission" date="2023-01" db="EMBL/GenBank/DDBJ databases">
        <title>Colletotrichum chrysophilum M932 genome sequence.</title>
        <authorList>
            <person name="Baroncelli R."/>
        </authorList>
    </citation>
    <scope>NUCLEOTIDE SEQUENCE</scope>
    <source>
        <strain evidence="1">M932</strain>
    </source>
</reference>
<evidence type="ECO:0000313" key="1">
    <source>
        <dbReference type="EMBL" id="KAK1838701.1"/>
    </source>
</evidence>
<name>A0AAD8ZZN6_9PEZI</name>
<evidence type="ECO:0000313" key="2">
    <source>
        <dbReference type="Proteomes" id="UP001243330"/>
    </source>
</evidence>
<gene>
    <name evidence="1" type="ORF">CCHR01_18669</name>
</gene>
<keyword evidence="2" id="KW-1185">Reference proteome</keyword>
<organism evidence="1 2">
    <name type="scientific">Colletotrichum chrysophilum</name>
    <dbReference type="NCBI Taxonomy" id="1836956"/>
    <lineage>
        <taxon>Eukaryota</taxon>
        <taxon>Fungi</taxon>
        <taxon>Dikarya</taxon>
        <taxon>Ascomycota</taxon>
        <taxon>Pezizomycotina</taxon>
        <taxon>Sordariomycetes</taxon>
        <taxon>Hypocreomycetidae</taxon>
        <taxon>Glomerellales</taxon>
        <taxon>Glomerellaceae</taxon>
        <taxon>Colletotrichum</taxon>
        <taxon>Colletotrichum gloeosporioides species complex</taxon>
    </lineage>
</organism>